<keyword evidence="3" id="KW-0418">Kinase</keyword>
<feature type="compositionally biased region" description="Basic and acidic residues" evidence="4">
    <location>
        <begin position="437"/>
        <end position="450"/>
    </location>
</feature>
<feature type="compositionally biased region" description="Polar residues" evidence="4">
    <location>
        <begin position="393"/>
        <end position="436"/>
    </location>
</feature>
<dbReference type="AlphaFoldDB" id="A0A0K0FLK9"/>
<reference evidence="6" key="2">
    <citation type="submission" date="2015-08" db="UniProtKB">
        <authorList>
            <consortium name="WormBaseParasite"/>
        </authorList>
    </citation>
    <scope>IDENTIFICATION</scope>
</reference>
<evidence type="ECO:0000313" key="5">
    <source>
        <dbReference type="Proteomes" id="UP000035680"/>
    </source>
</evidence>
<proteinExistence type="inferred from homology"/>
<feature type="compositionally biased region" description="Basic and acidic residues" evidence="4">
    <location>
        <begin position="381"/>
        <end position="392"/>
    </location>
</feature>
<dbReference type="InterPro" id="IPR000850">
    <property type="entry name" value="Adenylat/UMP-CMP_kin"/>
</dbReference>
<organism evidence="5 6">
    <name type="scientific">Strongyloides venezuelensis</name>
    <name type="common">Threadworm</name>
    <dbReference type="NCBI Taxonomy" id="75913"/>
    <lineage>
        <taxon>Eukaryota</taxon>
        <taxon>Metazoa</taxon>
        <taxon>Ecdysozoa</taxon>
        <taxon>Nematoda</taxon>
        <taxon>Chromadorea</taxon>
        <taxon>Rhabditida</taxon>
        <taxon>Tylenchina</taxon>
        <taxon>Panagrolaimomorpha</taxon>
        <taxon>Strongyloidoidea</taxon>
        <taxon>Strongyloididae</taxon>
        <taxon>Strongyloides</taxon>
    </lineage>
</organism>
<dbReference type="PRINTS" id="PR00094">
    <property type="entry name" value="ADENYLTKNASE"/>
</dbReference>
<evidence type="ECO:0000256" key="3">
    <source>
        <dbReference type="ARBA" id="ARBA00022777"/>
    </source>
</evidence>
<dbReference type="GO" id="GO:0019205">
    <property type="term" value="F:nucleobase-containing compound kinase activity"/>
    <property type="evidence" value="ECO:0007669"/>
    <property type="project" value="InterPro"/>
</dbReference>
<dbReference type="Gene3D" id="3.40.50.300">
    <property type="entry name" value="P-loop containing nucleotide triphosphate hydrolases"/>
    <property type="match status" value="2"/>
</dbReference>
<evidence type="ECO:0000256" key="1">
    <source>
        <dbReference type="ARBA" id="ARBA00022679"/>
    </source>
</evidence>
<reference evidence="5" key="1">
    <citation type="submission" date="2014-07" db="EMBL/GenBank/DDBJ databases">
        <authorList>
            <person name="Martin A.A"/>
            <person name="De Silva N."/>
        </authorList>
    </citation>
    <scope>NUCLEOTIDE SEQUENCE</scope>
</reference>
<feature type="region of interest" description="Disordered" evidence="4">
    <location>
        <begin position="81"/>
        <end position="151"/>
    </location>
</feature>
<accession>A0A0K0FLK9</accession>
<evidence type="ECO:0000313" key="6">
    <source>
        <dbReference type="WBParaSite" id="SVE_0992400.2"/>
    </source>
</evidence>
<sequence>MYLSQVVLFFRIMGTEAKKYLSDHKIPQLFEGLMTGLIYNKPDNPIEFIETSISKIKNDPSLALKWDSFVDPKHFPNLRPAAYPLSTTNNNNKNLVKNESAGTVKKSEITNARVPPLASSHSNKISPSLKSRHSQNNSIKDLDSPKTSRERCTSVMKAAESAQIPNVPIILFMGGPGGGKTKHAAKIRESMEDKGLIHICMPDLIKMAINRYSEKYTEWKSAGDKYSRGELIPNYLALQLIKAEMGRYQNAKAFFLEGFPREAQQVEDFEREVAPVNMALILDYDEGTLRNHMEKRGLSQEIINCKINEFKKKTLPSAKYFDDQGLLHLIPGENTNEEIFEKLSTLVNEAIEIGVPIQSIKTPIRTPTPKVESRSVSAKSKKSEDTLTKENQKVPQTGRSITKQSSRAESVKSVTSRKSNKSINIHNSQKNNSNDGVKNDTKNVNDKENDTPLVSENIDETENNIENKIVTLNSTDTVYRTEEPENEENTQDETLIQEHVQDETLAKGNVQDKNLIKESTSDTRPSTTSQRPPTSTIKTVAAVIEKEERKNTGERKEAPILVAKDGITLNVPVILIIGPPGSNKTELSKKISQKYEGFTYLSMGELLRNTVEENKNDELWERIGKKMDVGEMIPMKICRELLFSAINEHSSTSWGFVIEGYPRSLPQLSDYETHGIRLDLAILIDCTEQFCIETLSKRFNKNDNTTNKRLDDDPEIVKARLEHFKQNNLPMLKALDDTGKLRVVRIEYKIDGDAETEKIFDNITDIIDGAIFVEENNAGKGLSSGNSNNTFDG</sequence>
<feature type="compositionally biased region" description="Low complexity" evidence="4">
    <location>
        <begin position="89"/>
        <end position="98"/>
    </location>
</feature>
<feature type="compositionally biased region" description="Low complexity" evidence="4">
    <location>
        <begin position="522"/>
        <end position="535"/>
    </location>
</feature>
<feature type="region of interest" description="Disordered" evidence="4">
    <location>
        <begin position="474"/>
        <end position="494"/>
    </location>
</feature>
<dbReference type="WBParaSite" id="SVE_0992400.2">
    <property type="protein sequence ID" value="SVE_0992400.2"/>
    <property type="gene ID" value="SVE_0992400"/>
</dbReference>
<protein>
    <submittedName>
        <fullName evidence="6">Adenylate kinase</fullName>
    </submittedName>
</protein>
<dbReference type="Pfam" id="PF00406">
    <property type="entry name" value="ADK"/>
    <property type="match status" value="2"/>
</dbReference>
<name>A0A0K0FLK9_STRVS</name>
<dbReference type="HAMAP" id="MF_00235">
    <property type="entry name" value="Adenylate_kinase_Adk"/>
    <property type="match status" value="1"/>
</dbReference>
<keyword evidence="2" id="KW-0547">Nucleotide-binding</keyword>
<dbReference type="GO" id="GO:0006139">
    <property type="term" value="P:nucleobase-containing compound metabolic process"/>
    <property type="evidence" value="ECO:0007669"/>
    <property type="project" value="InterPro"/>
</dbReference>
<evidence type="ECO:0000256" key="2">
    <source>
        <dbReference type="ARBA" id="ARBA00022741"/>
    </source>
</evidence>
<dbReference type="SUPFAM" id="SSF47391">
    <property type="entry name" value="Dimerization-anchoring domain of cAMP-dependent PK regulatory subunit"/>
    <property type="match status" value="1"/>
</dbReference>
<keyword evidence="5" id="KW-1185">Reference proteome</keyword>
<keyword evidence="1" id="KW-0808">Transferase</keyword>
<feature type="region of interest" description="Disordered" evidence="4">
    <location>
        <begin position="506"/>
        <end position="535"/>
    </location>
</feature>
<dbReference type="STRING" id="75913.A0A0K0FLK9"/>
<dbReference type="Gene3D" id="1.20.890.10">
    <property type="entry name" value="cAMP-dependent protein kinase regulatory subunit, dimerization-anchoring domain"/>
    <property type="match status" value="1"/>
</dbReference>
<dbReference type="CDD" id="cd01428">
    <property type="entry name" value="ADK"/>
    <property type="match status" value="2"/>
</dbReference>
<dbReference type="InterPro" id="IPR027417">
    <property type="entry name" value="P-loop_NTPase"/>
</dbReference>
<dbReference type="SUPFAM" id="SSF52540">
    <property type="entry name" value="P-loop containing nucleoside triphosphate hydrolases"/>
    <property type="match status" value="2"/>
</dbReference>
<dbReference type="GO" id="GO:0005524">
    <property type="term" value="F:ATP binding"/>
    <property type="evidence" value="ECO:0007669"/>
    <property type="project" value="InterPro"/>
</dbReference>
<feature type="region of interest" description="Disordered" evidence="4">
    <location>
        <begin position="363"/>
        <end position="462"/>
    </location>
</feature>
<dbReference type="Proteomes" id="UP000035680">
    <property type="component" value="Unassembled WGS sequence"/>
</dbReference>
<feature type="compositionally biased region" description="Basic and acidic residues" evidence="4">
    <location>
        <begin position="140"/>
        <end position="151"/>
    </location>
</feature>
<dbReference type="CDD" id="cd22978">
    <property type="entry name" value="DD_AK5"/>
    <property type="match status" value="1"/>
</dbReference>
<evidence type="ECO:0000256" key="4">
    <source>
        <dbReference type="SAM" id="MobiDB-lite"/>
    </source>
</evidence>
<feature type="compositionally biased region" description="Polar residues" evidence="4">
    <location>
        <begin position="119"/>
        <end position="139"/>
    </location>
</feature>
<dbReference type="PANTHER" id="PTHR23359">
    <property type="entry name" value="NUCLEOTIDE KINASE"/>
    <property type="match status" value="1"/>
</dbReference>